<dbReference type="Proteomes" id="UP000632138">
    <property type="component" value="Unassembled WGS sequence"/>
</dbReference>
<evidence type="ECO:0000256" key="1">
    <source>
        <dbReference type="SAM" id="Phobius"/>
    </source>
</evidence>
<dbReference type="SUPFAM" id="SSF55073">
    <property type="entry name" value="Nucleotide cyclase"/>
    <property type="match status" value="1"/>
</dbReference>
<accession>A0ABS2A6Z3</accession>
<reference evidence="3 4" key="1">
    <citation type="submission" date="2021-01" db="EMBL/GenBank/DDBJ databases">
        <title>Actinoplanes sp. nov. LDG1-06 isolated from lichen.</title>
        <authorList>
            <person name="Saeng-In P."/>
            <person name="Phongsopitanun W."/>
            <person name="Kanchanasin P."/>
            <person name="Yuki M."/>
            <person name="Kudo T."/>
            <person name="Ohkuma M."/>
            <person name="Tanasupawat S."/>
        </authorList>
    </citation>
    <scope>NUCLEOTIDE SEQUENCE [LARGE SCALE GENOMIC DNA]</scope>
    <source>
        <strain evidence="3 4">LDG1-06</strain>
    </source>
</reference>
<protein>
    <submittedName>
        <fullName evidence="3">GGDEF domain-containing protein</fullName>
    </submittedName>
</protein>
<dbReference type="PANTHER" id="PTHR44757:SF2">
    <property type="entry name" value="BIOFILM ARCHITECTURE MAINTENANCE PROTEIN MBAA"/>
    <property type="match status" value="1"/>
</dbReference>
<sequence>MLFPVRVEESPAMRRRRRVAEAVRLLSQFAPVLVIVVLAAVATAGVTWNPGVERHIGPVVAYLVVAALACVLVNVMAVVNRDPGRLRSLERLQTAAGILITGVVLASIDQIGHITVWPGAVFVLLTASTRRHRRGALVAWAAIVPALVTGFALRDAALEAIAPAVLLLVFAVASSDQAWRLARTRSRLDTAEAELHRLADTDPLTGLFNRATLQRRLSPTLTETAVIALDLDGFRDITDAFGHDAGDTLLRTVADRLRTAVGDDALAARLAGDEFVIVLPETSLAASQATAARLGRIADEPVVIDGARAPFGISLGLAYGSLAGPATFEDLLRIAEGRAREGTPRRPRADSLLLPHA</sequence>
<keyword evidence="1" id="KW-0472">Membrane</keyword>
<evidence type="ECO:0000313" key="3">
    <source>
        <dbReference type="EMBL" id="MBM2615615.1"/>
    </source>
</evidence>
<dbReference type="EMBL" id="JAENHP010000002">
    <property type="protein sequence ID" value="MBM2615615.1"/>
    <property type="molecule type" value="Genomic_DNA"/>
</dbReference>
<name>A0ABS2A6Z3_9ACTN</name>
<evidence type="ECO:0000259" key="2">
    <source>
        <dbReference type="PROSITE" id="PS50887"/>
    </source>
</evidence>
<dbReference type="InterPro" id="IPR029787">
    <property type="entry name" value="Nucleotide_cyclase"/>
</dbReference>
<dbReference type="NCBIfam" id="TIGR00254">
    <property type="entry name" value="GGDEF"/>
    <property type="match status" value="1"/>
</dbReference>
<dbReference type="InterPro" id="IPR043128">
    <property type="entry name" value="Rev_trsase/Diguanyl_cyclase"/>
</dbReference>
<feature type="domain" description="GGDEF" evidence="2">
    <location>
        <begin position="222"/>
        <end position="357"/>
    </location>
</feature>
<organism evidence="3 4">
    <name type="scientific">Paractinoplanes ovalisporus</name>
    <dbReference type="NCBI Taxonomy" id="2810368"/>
    <lineage>
        <taxon>Bacteria</taxon>
        <taxon>Bacillati</taxon>
        <taxon>Actinomycetota</taxon>
        <taxon>Actinomycetes</taxon>
        <taxon>Micromonosporales</taxon>
        <taxon>Micromonosporaceae</taxon>
        <taxon>Paractinoplanes</taxon>
    </lineage>
</organism>
<dbReference type="Pfam" id="PF00990">
    <property type="entry name" value="GGDEF"/>
    <property type="match status" value="1"/>
</dbReference>
<keyword evidence="1" id="KW-0812">Transmembrane</keyword>
<dbReference type="InterPro" id="IPR000160">
    <property type="entry name" value="GGDEF_dom"/>
</dbReference>
<gene>
    <name evidence="3" type="ORF">JIG36_08560</name>
</gene>
<dbReference type="CDD" id="cd01949">
    <property type="entry name" value="GGDEF"/>
    <property type="match status" value="1"/>
</dbReference>
<keyword evidence="4" id="KW-1185">Reference proteome</keyword>
<dbReference type="PANTHER" id="PTHR44757">
    <property type="entry name" value="DIGUANYLATE CYCLASE DGCP"/>
    <property type="match status" value="1"/>
</dbReference>
<dbReference type="SMART" id="SM00267">
    <property type="entry name" value="GGDEF"/>
    <property type="match status" value="1"/>
</dbReference>
<proteinExistence type="predicted"/>
<feature type="transmembrane region" description="Helical" evidence="1">
    <location>
        <begin position="60"/>
        <end position="79"/>
    </location>
</feature>
<evidence type="ECO:0000313" key="4">
    <source>
        <dbReference type="Proteomes" id="UP000632138"/>
    </source>
</evidence>
<dbReference type="PROSITE" id="PS50887">
    <property type="entry name" value="GGDEF"/>
    <property type="match status" value="1"/>
</dbReference>
<feature type="transmembrane region" description="Helical" evidence="1">
    <location>
        <begin position="23"/>
        <end position="48"/>
    </location>
</feature>
<dbReference type="InterPro" id="IPR052155">
    <property type="entry name" value="Biofilm_reg_signaling"/>
</dbReference>
<keyword evidence="1" id="KW-1133">Transmembrane helix</keyword>
<dbReference type="Gene3D" id="3.30.70.270">
    <property type="match status" value="1"/>
</dbReference>
<comment type="caution">
    <text evidence="3">The sequence shown here is derived from an EMBL/GenBank/DDBJ whole genome shotgun (WGS) entry which is preliminary data.</text>
</comment>
<feature type="transmembrane region" description="Helical" evidence="1">
    <location>
        <begin position="137"/>
        <end position="154"/>
    </location>
</feature>